<reference evidence="2" key="1">
    <citation type="submission" date="2022-11" db="UniProtKB">
        <authorList>
            <consortium name="WormBaseParasite"/>
        </authorList>
    </citation>
    <scope>IDENTIFICATION</scope>
</reference>
<sequence>MGKSKKAWKKLRSADELIPTIQIDKQLESAKNDELFTLDDEGEKSVVKLTPRQKRLEAHKERLAKLDADIKDVKKVIKPIAKRQKIVLAKGKIRGKEPTPPPEPEKPKAIAYKDIWEEKEEDPVEKVDDFLKDGLSYDLKVRKITRVRKPKISGKYMPTAKAAVQVAKEGASYNPDINNYVNYANEIADEEATRLLKQKRLEESLALPEGMRYITPEEERAEKEQGFFEESSDEEDEKKIDVDDEPIPPKPRNKPKTMKKKRRYLAHKIALFAIRDAKKLRREQNAQFDNIKKLVREMNAVDSETEKNAKARAAQKLFRQLLGKKKLGAGKFEKYEEPVLLPSEIRGSLRLAKTEGSLLTERFKSMQERNLLPTSGDKNKKKLPKRLKRKYVEKRDAKRITATSRVI</sequence>
<dbReference type="WBParaSite" id="JU765_v2.g13897.t1">
    <property type="protein sequence ID" value="JU765_v2.g13897.t1"/>
    <property type="gene ID" value="JU765_v2.g13897"/>
</dbReference>
<evidence type="ECO:0000313" key="2">
    <source>
        <dbReference type="WBParaSite" id="JU765_v2.g13897.t1"/>
    </source>
</evidence>
<dbReference type="Proteomes" id="UP000887576">
    <property type="component" value="Unplaced"/>
</dbReference>
<evidence type="ECO:0000313" key="1">
    <source>
        <dbReference type="Proteomes" id="UP000887576"/>
    </source>
</evidence>
<organism evidence="1 2">
    <name type="scientific">Panagrolaimus sp. JU765</name>
    <dbReference type="NCBI Taxonomy" id="591449"/>
    <lineage>
        <taxon>Eukaryota</taxon>
        <taxon>Metazoa</taxon>
        <taxon>Ecdysozoa</taxon>
        <taxon>Nematoda</taxon>
        <taxon>Chromadorea</taxon>
        <taxon>Rhabditida</taxon>
        <taxon>Tylenchina</taxon>
        <taxon>Panagrolaimomorpha</taxon>
        <taxon>Panagrolaimoidea</taxon>
        <taxon>Panagrolaimidae</taxon>
        <taxon>Panagrolaimus</taxon>
    </lineage>
</organism>
<protein>
    <submittedName>
        <fullName evidence="2">Ribosome biogenesis protein NOP53</fullName>
    </submittedName>
</protein>
<name>A0AC34Q8D8_9BILA</name>
<proteinExistence type="predicted"/>
<accession>A0AC34Q8D8</accession>